<protein>
    <submittedName>
        <fullName evidence="1">Uncharacterized protein</fullName>
    </submittedName>
</protein>
<reference evidence="1 2" key="1">
    <citation type="submission" date="2023-09" db="EMBL/GenBank/DDBJ databases">
        <authorList>
            <person name="Rey-Velasco X."/>
        </authorList>
    </citation>
    <scope>NUCLEOTIDE SEQUENCE [LARGE SCALE GENOMIC DNA]</scope>
    <source>
        <strain evidence="1 2">F394</strain>
    </source>
</reference>
<name>A0ABU3BT61_9BACT</name>
<comment type="caution">
    <text evidence="1">The sequence shown here is derived from an EMBL/GenBank/DDBJ whole genome shotgun (WGS) entry which is preliminary data.</text>
</comment>
<keyword evidence="2" id="KW-1185">Reference proteome</keyword>
<organism evidence="1 2">
    <name type="scientific">Rubrivirga litoralis</name>
    <dbReference type="NCBI Taxonomy" id="3075598"/>
    <lineage>
        <taxon>Bacteria</taxon>
        <taxon>Pseudomonadati</taxon>
        <taxon>Rhodothermota</taxon>
        <taxon>Rhodothermia</taxon>
        <taxon>Rhodothermales</taxon>
        <taxon>Rubricoccaceae</taxon>
        <taxon>Rubrivirga</taxon>
    </lineage>
</organism>
<accession>A0ABU3BT61</accession>
<dbReference type="Proteomes" id="UP001267426">
    <property type="component" value="Unassembled WGS sequence"/>
</dbReference>
<dbReference type="EMBL" id="JAVRHT010000029">
    <property type="protein sequence ID" value="MDT0632489.1"/>
    <property type="molecule type" value="Genomic_DNA"/>
</dbReference>
<dbReference type="RefSeq" id="WP_311664412.1">
    <property type="nucleotide sequence ID" value="NZ_JAVRHT010000029.1"/>
</dbReference>
<evidence type="ECO:0000313" key="1">
    <source>
        <dbReference type="EMBL" id="MDT0632489.1"/>
    </source>
</evidence>
<gene>
    <name evidence="1" type="ORF">RM540_12080</name>
</gene>
<proteinExistence type="predicted"/>
<sequence>MAEPPTDSGRTAALAARVVAFAAPAALSTTQDVVRRALPALTDQADPGLVAEETLTLLATVTARAAEVGLRQNRPALEAAGPALAELPFLYHDFLLGAEYVAGGAEGDVEPDQSVYARLERKAAFYGAHLPPGRFPGPSVLGEKLPLWMGRVSPPKLPTTPDARLADLGVVEMVAAHARLVLAFAQRAAGG</sequence>
<evidence type="ECO:0000313" key="2">
    <source>
        <dbReference type="Proteomes" id="UP001267426"/>
    </source>
</evidence>